<evidence type="ECO:0000256" key="1">
    <source>
        <dbReference type="ARBA" id="ARBA00010203"/>
    </source>
</evidence>
<dbReference type="GO" id="GO:0009307">
    <property type="term" value="P:DNA restriction-modification system"/>
    <property type="evidence" value="ECO:0007669"/>
    <property type="project" value="UniProtKB-KW"/>
</dbReference>
<evidence type="ECO:0000313" key="11">
    <source>
        <dbReference type="EMBL" id="WFF79334.1"/>
    </source>
</evidence>
<dbReference type="Pfam" id="PF01555">
    <property type="entry name" value="N6_N4_Mtase"/>
    <property type="match status" value="1"/>
</dbReference>
<protein>
    <recommendedName>
        <fullName evidence="8">Methyltransferase</fullName>
        <ecNumber evidence="8">2.1.1.-</ecNumber>
    </recommendedName>
</protein>
<dbReference type="SUPFAM" id="SSF53335">
    <property type="entry name" value="S-adenosyl-L-methionine-dependent methyltransferases"/>
    <property type="match status" value="1"/>
</dbReference>
<accession>A0AAX3SH44</accession>
<keyword evidence="4" id="KW-0949">S-adenosyl-L-methionine</keyword>
<evidence type="ECO:0000256" key="7">
    <source>
        <dbReference type="ARBA" id="ARBA00049120"/>
    </source>
</evidence>
<evidence type="ECO:0000256" key="4">
    <source>
        <dbReference type="ARBA" id="ARBA00022691"/>
    </source>
</evidence>
<evidence type="ECO:0000256" key="2">
    <source>
        <dbReference type="ARBA" id="ARBA00022603"/>
    </source>
</evidence>
<keyword evidence="5" id="KW-0680">Restriction system</keyword>
<evidence type="ECO:0000313" key="12">
    <source>
        <dbReference type="Proteomes" id="UP001219066"/>
    </source>
</evidence>
<sequence>MNTIEFGDCRDTMRAWADQGVRAQMCVTSPPYFGLRDYGHAGQLGLEQTPDQYIAAMVEVFRCVRDVLADDGTLWLNIGDSYASRPNGPKASTYTNLHGEGAAKYRDQHAQRSAGAPEGLKHKDLIGIPWMLAFALRADGWYLRQDIIWHKPNPMPESVTDRCTKAHEYLFLLSKSERYFFDHEAIKEPVAGDPHAPRNRWDRTDYLVPGQKPQKRTSRSGNLERKPRPGLLNDSRHQSGSAPWEGSTRNRRSVWTVATRPYKGAHFATFPPALIEPCIRAGSRPGDVVLDPFMGSGTTAAVALQLGRQYLGCELNPDYEPLQRERIEASAAPPPATRTQRRATRTPEPEPAQRGLFSF</sequence>
<keyword evidence="3 11" id="KW-0808">Transferase</keyword>
<dbReference type="InterPro" id="IPR001091">
    <property type="entry name" value="RM_Methyltransferase"/>
</dbReference>
<evidence type="ECO:0000256" key="8">
    <source>
        <dbReference type="RuleBase" id="RU362026"/>
    </source>
</evidence>
<feature type="compositionally biased region" description="Basic and acidic residues" evidence="9">
    <location>
        <begin position="195"/>
        <end position="205"/>
    </location>
</feature>
<evidence type="ECO:0000256" key="9">
    <source>
        <dbReference type="SAM" id="MobiDB-lite"/>
    </source>
</evidence>
<dbReference type="REBASE" id="703070">
    <property type="entry name" value="M1.Dts6AORF20610P"/>
</dbReference>
<dbReference type="GO" id="GO:0003677">
    <property type="term" value="F:DNA binding"/>
    <property type="evidence" value="ECO:0007669"/>
    <property type="project" value="UniProtKB-KW"/>
</dbReference>
<dbReference type="PROSITE" id="PS00093">
    <property type="entry name" value="N4_MTASE"/>
    <property type="match status" value="1"/>
</dbReference>
<feature type="domain" description="DNA methylase N-4/N-6" evidence="10">
    <location>
        <begin position="24"/>
        <end position="320"/>
    </location>
</feature>
<dbReference type="EMBL" id="CP120956">
    <property type="protein sequence ID" value="WFF79334.1"/>
    <property type="molecule type" value="Genomic_DNA"/>
</dbReference>
<keyword evidence="6" id="KW-0238">DNA-binding</keyword>
<comment type="similarity">
    <text evidence="1">Belongs to the N(4)/N(6)-methyltransferase family. N(4) subfamily.</text>
</comment>
<feature type="region of interest" description="Disordered" evidence="9">
    <location>
        <begin position="325"/>
        <end position="359"/>
    </location>
</feature>
<keyword evidence="2 11" id="KW-0489">Methyltransferase</keyword>
<dbReference type="GO" id="GO:0015667">
    <property type="term" value="F:site-specific DNA-methyltransferase (cytosine-N4-specific) activity"/>
    <property type="evidence" value="ECO:0007669"/>
    <property type="project" value="UniProtKB-EC"/>
</dbReference>
<dbReference type="GO" id="GO:0032259">
    <property type="term" value="P:methylation"/>
    <property type="evidence" value="ECO:0007669"/>
    <property type="project" value="UniProtKB-KW"/>
</dbReference>
<dbReference type="AlphaFoldDB" id="A0AAX3SH44"/>
<dbReference type="PRINTS" id="PR00508">
    <property type="entry name" value="S21N4MTFRASE"/>
</dbReference>
<feature type="region of interest" description="Disordered" evidence="9">
    <location>
        <begin position="189"/>
        <end position="251"/>
    </location>
</feature>
<organism evidence="11 12">
    <name type="scientific">Delftia tsuruhatensis</name>
    <dbReference type="NCBI Taxonomy" id="180282"/>
    <lineage>
        <taxon>Bacteria</taxon>
        <taxon>Pseudomonadati</taxon>
        <taxon>Pseudomonadota</taxon>
        <taxon>Betaproteobacteria</taxon>
        <taxon>Burkholderiales</taxon>
        <taxon>Comamonadaceae</taxon>
        <taxon>Delftia</taxon>
    </lineage>
</organism>
<dbReference type="InterPro" id="IPR002941">
    <property type="entry name" value="DNA_methylase_N4/N6"/>
</dbReference>
<evidence type="ECO:0000256" key="6">
    <source>
        <dbReference type="ARBA" id="ARBA00023125"/>
    </source>
</evidence>
<dbReference type="Gene3D" id="3.40.50.150">
    <property type="entry name" value="Vaccinia Virus protein VP39"/>
    <property type="match status" value="1"/>
</dbReference>
<dbReference type="GO" id="GO:0008170">
    <property type="term" value="F:N-methyltransferase activity"/>
    <property type="evidence" value="ECO:0007669"/>
    <property type="project" value="InterPro"/>
</dbReference>
<dbReference type="InterPro" id="IPR017985">
    <property type="entry name" value="MeTrfase_CN4_CS"/>
</dbReference>
<dbReference type="RefSeq" id="WP_277848726.1">
    <property type="nucleotide sequence ID" value="NZ_CP120956.1"/>
</dbReference>
<reference evidence="11" key="1">
    <citation type="submission" date="2023-03" db="EMBL/GenBank/DDBJ databases">
        <title>Synergistic degradation of erythromycin by symbiotic bacteria Ery-6A and Ery-6B and application in simulated water remediation.</title>
        <authorList>
            <person name="Xu S."/>
        </authorList>
    </citation>
    <scope>NUCLEOTIDE SEQUENCE</scope>
    <source>
        <strain evidence="11">Ery-6A</strain>
    </source>
</reference>
<gene>
    <name evidence="11" type="ORF">PYR84_20610</name>
</gene>
<dbReference type="InterPro" id="IPR029063">
    <property type="entry name" value="SAM-dependent_MTases_sf"/>
</dbReference>
<name>A0AAX3SH44_9BURK</name>
<evidence type="ECO:0000259" key="10">
    <source>
        <dbReference type="Pfam" id="PF01555"/>
    </source>
</evidence>
<evidence type="ECO:0000256" key="5">
    <source>
        <dbReference type="ARBA" id="ARBA00022747"/>
    </source>
</evidence>
<evidence type="ECO:0000256" key="3">
    <source>
        <dbReference type="ARBA" id="ARBA00022679"/>
    </source>
</evidence>
<dbReference type="EC" id="2.1.1.-" evidence="8"/>
<comment type="catalytic activity">
    <reaction evidence="7">
        <text>a 2'-deoxycytidine in DNA + S-adenosyl-L-methionine = an N(4)-methyl-2'-deoxycytidine in DNA + S-adenosyl-L-homocysteine + H(+)</text>
        <dbReference type="Rhea" id="RHEA:16857"/>
        <dbReference type="Rhea" id="RHEA-COMP:11369"/>
        <dbReference type="Rhea" id="RHEA-COMP:13674"/>
        <dbReference type="ChEBI" id="CHEBI:15378"/>
        <dbReference type="ChEBI" id="CHEBI:57856"/>
        <dbReference type="ChEBI" id="CHEBI:59789"/>
        <dbReference type="ChEBI" id="CHEBI:85452"/>
        <dbReference type="ChEBI" id="CHEBI:137933"/>
        <dbReference type="EC" id="2.1.1.113"/>
    </reaction>
</comment>
<proteinExistence type="inferred from homology"/>
<dbReference type="Proteomes" id="UP001219066">
    <property type="component" value="Chromosome"/>
</dbReference>